<name>A0A2V3TVK0_9HYPH</name>
<dbReference type="AlphaFoldDB" id="A0A2V3TVK0"/>
<proteinExistence type="predicted"/>
<gene>
    <name evidence="2" type="ORF">C7450_117105</name>
</gene>
<dbReference type="Proteomes" id="UP000248021">
    <property type="component" value="Unassembled WGS sequence"/>
</dbReference>
<dbReference type="RefSeq" id="WP_110378137.1">
    <property type="nucleotide sequence ID" value="NZ_JAHBRY010000001.1"/>
</dbReference>
<evidence type="ECO:0000256" key="1">
    <source>
        <dbReference type="SAM" id="MobiDB-lite"/>
    </source>
</evidence>
<keyword evidence="3" id="KW-1185">Reference proteome</keyword>
<feature type="region of interest" description="Disordered" evidence="1">
    <location>
        <begin position="1"/>
        <end position="36"/>
    </location>
</feature>
<comment type="caution">
    <text evidence="2">The sequence shown here is derived from an EMBL/GenBank/DDBJ whole genome shotgun (WGS) entry which is preliminary data.</text>
</comment>
<organism evidence="2 3">
    <name type="scientific">Chelatococcus asaccharovorans</name>
    <dbReference type="NCBI Taxonomy" id="28210"/>
    <lineage>
        <taxon>Bacteria</taxon>
        <taxon>Pseudomonadati</taxon>
        <taxon>Pseudomonadota</taxon>
        <taxon>Alphaproteobacteria</taxon>
        <taxon>Hyphomicrobiales</taxon>
        <taxon>Chelatococcaceae</taxon>
        <taxon>Chelatococcus</taxon>
    </lineage>
</organism>
<reference evidence="2 3" key="1">
    <citation type="submission" date="2018-05" db="EMBL/GenBank/DDBJ databases">
        <title>Genomic Encyclopedia of Type Strains, Phase IV (KMG-IV): sequencing the most valuable type-strain genomes for metagenomic binning, comparative biology and taxonomic classification.</title>
        <authorList>
            <person name="Goeker M."/>
        </authorList>
    </citation>
    <scope>NUCLEOTIDE SEQUENCE [LARGE SCALE GENOMIC DNA]</scope>
    <source>
        <strain evidence="2 3">DSM 6462</strain>
    </source>
</reference>
<accession>A0A2V3TVK0</accession>
<dbReference type="EMBL" id="QJJK01000017">
    <property type="protein sequence ID" value="PXW52241.1"/>
    <property type="molecule type" value="Genomic_DNA"/>
</dbReference>
<protein>
    <submittedName>
        <fullName evidence="2">Uncharacterized protein</fullName>
    </submittedName>
</protein>
<evidence type="ECO:0000313" key="2">
    <source>
        <dbReference type="EMBL" id="PXW52241.1"/>
    </source>
</evidence>
<dbReference type="OrthoDB" id="8154007at2"/>
<feature type="compositionally biased region" description="Basic and acidic residues" evidence="1">
    <location>
        <begin position="7"/>
        <end position="25"/>
    </location>
</feature>
<evidence type="ECO:0000313" key="3">
    <source>
        <dbReference type="Proteomes" id="UP000248021"/>
    </source>
</evidence>
<sequence length="386" mass="41908">MAEDRFDEAVAKRPKAAGERHHSPRPEGTLTSPSLNADRIGDDTRALLAAKLQLTSLALNCTTHKEICARFSSVNALTAFTPQNAYKWLKGKATPRLSSVYSDWAAVLGGHLTPTFIATSSIVEFSEALRISYALSETAISRVLQVAQPAAAADAALETIAVSGDPASQWLAEHVLPGRYLAISPAWSPLEAGQLVVGHVDITLLDGHRSMITYRENLFDRSLVLSGEMVTDDRYAQAILYADFARRKWMLNLHMPPFPASLLAGLLSGSAVIDFDGRLMTSRFLLIRDYNNGTIGSLSGYAAPEPHVVDEWLALLGYQGGDERLTFAERTIAFVLGNRDGSLIDVPPEDQRALGLALDKLAPLEGRRPAARDLYSSTAKIKSLLP</sequence>